<dbReference type="Pfam" id="PF21257">
    <property type="entry name" value="PHD_ash2p_like"/>
    <property type="match status" value="1"/>
</dbReference>
<dbReference type="InterPro" id="IPR001870">
    <property type="entry name" value="B30.2/SPRY"/>
</dbReference>
<dbReference type="OrthoDB" id="10266026at2759"/>
<dbReference type="GO" id="GO:0000976">
    <property type="term" value="F:transcription cis-regulatory region binding"/>
    <property type="evidence" value="ECO:0007669"/>
    <property type="project" value="TreeGrafter"/>
</dbReference>
<dbReference type="SMART" id="SM00449">
    <property type="entry name" value="SPRY"/>
    <property type="match status" value="1"/>
</dbReference>
<keyword evidence="10" id="KW-1185">Reference proteome</keyword>
<dbReference type="CDD" id="cd15583">
    <property type="entry name" value="PHD_ash2p_like"/>
    <property type="match status" value="1"/>
</dbReference>
<keyword evidence="3" id="KW-0863">Zinc-finger</keyword>
<dbReference type="Gene3D" id="3.90.980.20">
    <property type="match status" value="1"/>
</dbReference>
<dbReference type="Pfam" id="PF00622">
    <property type="entry name" value="SPRY"/>
    <property type="match status" value="1"/>
</dbReference>
<dbReference type="Gene3D" id="2.60.120.920">
    <property type="match status" value="1"/>
</dbReference>
<dbReference type="InterPro" id="IPR049455">
    <property type="entry name" value="ASH2-like_PHD"/>
</dbReference>
<gene>
    <name evidence="9" type="ORF">BCR37DRAFT_349319</name>
</gene>
<dbReference type="PROSITE" id="PS50188">
    <property type="entry name" value="B302_SPRY"/>
    <property type="match status" value="1"/>
</dbReference>
<protein>
    <recommendedName>
        <fullName evidence="8">B30.2/SPRY domain-containing protein</fullName>
    </recommendedName>
</protein>
<dbReference type="GO" id="GO:0048188">
    <property type="term" value="C:Set1C/COMPASS complex"/>
    <property type="evidence" value="ECO:0007669"/>
    <property type="project" value="InterPro"/>
</dbReference>
<evidence type="ECO:0000313" key="10">
    <source>
        <dbReference type="Proteomes" id="UP000193685"/>
    </source>
</evidence>
<evidence type="ECO:0000256" key="7">
    <source>
        <dbReference type="SAM" id="MobiDB-lite"/>
    </source>
</evidence>
<dbReference type="InterPro" id="IPR003877">
    <property type="entry name" value="SPRY_dom"/>
</dbReference>
<evidence type="ECO:0000256" key="2">
    <source>
        <dbReference type="ARBA" id="ARBA00022723"/>
    </source>
</evidence>
<dbReference type="InterPro" id="IPR043136">
    <property type="entry name" value="B30.2/SPRY_sf"/>
</dbReference>
<dbReference type="Proteomes" id="UP000193685">
    <property type="component" value="Unassembled WGS sequence"/>
</dbReference>
<evidence type="ECO:0000256" key="5">
    <source>
        <dbReference type="ARBA" id="ARBA00023242"/>
    </source>
</evidence>
<dbReference type="SUPFAM" id="SSF49899">
    <property type="entry name" value="Concanavalin A-like lectins/glucanases"/>
    <property type="match status" value="1"/>
</dbReference>
<evidence type="ECO:0000256" key="1">
    <source>
        <dbReference type="ARBA" id="ARBA00004123"/>
    </source>
</evidence>
<accession>A0A1Y2F8Q4</accession>
<feature type="region of interest" description="Disordered" evidence="7">
    <location>
        <begin position="530"/>
        <end position="554"/>
    </location>
</feature>
<feature type="compositionally biased region" description="Low complexity" evidence="7">
    <location>
        <begin position="530"/>
        <end position="540"/>
    </location>
</feature>
<organism evidence="9 10">
    <name type="scientific">Protomyces lactucae-debilis</name>
    <dbReference type="NCBI Taxonomy" id="2754530"/>
    <lineage>
        <taxon>Eukaryota</taxon>
        <taxon>Fungi</taxon>
        <taxon>Dikarya</taxon>
        <taxon>Ascomycota</taxon>
        <taxon>Taphrinomycotina</taxon>
        <taxon>Taphrinomycetes</taxon>
        <taxon>Taphrinales</taxon>
        <taxon>Protomycetaceae</taxon>
        <taxon>Protomyces</taxon>
    </lineage>
</organism>
<evidence type="ECO:0000313" key="9">
    <source>
        <dbReference type="EMBL" id="ORY80007.1"/>
    </source>
</evidence>
<comment type="similarity">
    <text evidence="6">Belongs to the cclA family.</text>
</comment>
<sequence>MPHVRINGGVAALPHDTAASKAPRRASAALALPPDHSLLLGYDTKVLTWNATHTLNEQHKYCYCGADRNLLDVDVSCWKCKNYFHGRCIRLNMGPVVPFLTNYHFTCKHCHPEGQEEFKRMTASWKSVAATTIANLLLMRIRASNPTWKKEDYAAAHVDTLSRAEGWFLRKTDMVPFLTVPRHWAAICSDRTIDSNWQSPLGVALSGTKELFKCFDEENRSANAHYTLLDCNLFLFRANYVNMIPKVPGQPKKRKAEVLEGKAAATAPRKDAISANGVSPQEAVPRGAAGLQLTAAMRFRPPPYKPGDLTAPLRLPTRVPVEHAGDETFYAMGDLPFNKRGFRYTTCEAAPELPSVMYRSLELPPHAARIDWSDMSQYVYLSHDALSATTDKGFRTARANVGVREGSWYWEIKVLCGNGDRGGHVRLGVARREATLDAPIGFDGYGYGLRDRGGEKMHLSRPRAFMEESFGTGDVIGFHLQLPKVPTCAGGVAGLVSRERIPIRYRGQLYFEQLEYVGTREMEDRLNPATAAAAASTAKEATTKPLPVPGTLQDPQATLKGSSIVVYRNGKRMGIAFKDLLNFLPPFSQTRTALAAADDGTLGYYPAVSVFSGGAAQFNFGPDFTFPPTTVKQCRPLSERYAEQIAEDIVWDLMDEVDFALQDEALGHHAESVAPAHSTGLLAERDAIATPGPEMGTKAKQEVKG</sequence>
<dbReference type="RefSeq" id="XP_040724141.1">
    <property type="nucleotide sequence ID" value="XM_040867918.1"/>
</dbReference>
<comment type="subcellular location">
    <subcellularLocation>
        <location evidence="1">Nucleus</location>
    </subcellularLocation>
</comment>
<evidence type="ECO:0000259" key="8">
    <source>
        <dbReference type="PROSITE" id="PS50188"/>
    </source>
</evidence>
<keyword evidence="4" id="KW-0862">Zinc</keyword>
<dbReference type="GO" id="GO:0008270">
    <property type="term" value="F:zinc ion binding"/>
    <property type="evidence" value="ECO:0007669"/>
    <property type="project" value="UniProtKB-KW"/>
</dbReference>
<reference evidence="9 10" key="1">
    <citation type="submission" date="2016-07" db="EMBL/GenBank/DDBJ databases">
        <title>Pervasive Adenine N6-methylation of Active Genes in Fungi.</title>
        <authorList>
            <consortium name="DOE Joint Genome Institute"/>
            <person name="Mondo S.J."/>
            <person name="Dannebaum R.O."/>
            <person name="Kuo R.C."/>
            <person name="Labutti K."/>
            <person name="Haridas S."/>
            <person name="Kuo A."/>
            <person name="Salamov A."/>
            <person name="Ahrendt S.R."/>
            <person name="Lipzen A."/>
            <person name="Sullivan W."/>
            <person name="Andreopoulos W.B."/>
            <person name="Clum A."/>
            <person name="Lindquist E."/>
            <person name="Daum C."/>
            <person name="Ramamoorthy G.K."/>
            <person name="Gryganskyi A."/>
            <person name="Culley D."/>
            <person name="Magnuson J.K."/>
            <person name="James T.Y."/>
            <person name="O'Malley M.A."/>
            <person name="Stajich J.E."/>
            <person name="Spatafora J.W."/>
            <person name="Visel A."/>
            <person name="Grigoriev I.V."/>
        </authorList>
    </citation>
    <scope>NUCLEOTIDE SEQUENCE [LARGE SCALE GENOMIC DNA]</scope>
    <source>
        <strain evidence="9 10">12-1054</strain>
    </source>
</reference>
<dbReference type="SUPFAM" id="SSF57903">
    <property type="entry name" value="FYVE/PHD zinc finger"/>
    <property type="match status" value="1"/>
</dbReference>
<comment type="caution">
    <text evidence="9">The sequence shown here is derived from an EMBL/GenBank/DDBJ whole genome shotgun (WGS) entry which is preliminary data.</text>
</comment>
<keyword evidence="5" id="KW-0539">Nucleus</keyword>
<dbReference type="PANTHER" id="PTHR10598">
    <property type="entry name" value="SET1/ASH2 HISTONE METHYLTRANSFERASE COMPLEX SUBUNIT ASH2"/>
    <property type="match status" value="1"/>
</dbReference>
<dbReference type="InterPro" id="IPR019786">
    <property type="entry name" value="Zinc_finger_PHD-type_CS"/>
</dbReference>
<dbReference type="CDD" id="cd12872">
    <property type="entry name" value="SPRY_Ash2"/>
    <property type="match status" value="1"/>
</dbReference>
<dbReference type="InterPro" id="IPR011011">
    <property type="entry name" value="Znf_FYVE_PHD"/>
</dbReference>
<keyword evidence="2" id="KW-0479">Metal-binding</keyword>
<dbReference type="AlphaFoldDB" id="A0A1Y2F8Q4"/>
<dbReference type="STRING" id="56484.A0A1Y2F8Q4"/>
<dbReference type="InterPro" id="IPR013320">
    <property type="entry name" value="ConA-like_dom_sf"/>
</dbReference>
<dbReference type="InterPro" id="IPR037353">
    <property type="entry name" value="ASH2"/>
</dbReference>
<dbReference type="OMA" id="CATCSRW"/>
<dbReference type="PANTHER" id="PTHR10598:SF0">
    <property type="entry name" value="SET1_ASH2 HISTONE METHYLTRANSFERASE COMPLEX SUBUNIT ASH2"/>
    <property type="match status" value="1"/>
</dbReference>
<proteinExistence type="inferred from homology"/>
<name>A0A1Y2F8Q4_PROLT</name>
<dbReference type="PROSITE" id="PS01359">
    <property type="entry name" value="ZF_PHD_1"/>
    <property type="match status" value="1"/>
</dbReference>
<evidence type="ECO:0000256" key="4">
    <source>
        <dbReference type="ARBA" id="ARBA00022833"/>
    </source>
</evidence>
<evidence type="ECO:0000256" key="3">
    <source>
        <dbReference type="ARBA" id="ARBA00022771"/>
    </source>
</evidence>
<dbReference type="EMBL" id="MCFI01000014">
    <property type="protein sequence ID" value="ORY80007.1"/>
    <property type="molecule type" value="Genomic_DNA"/>
</dbReference>
<feature type="domain" description="B30.2/SPRY" evidence="8">
    <location>
        <begin position="348"/>
        <end position="548"/>
    </location>
</feature>
<evidence type="ECO:0000256" key="6">
    <source>
        <dbReference type="ARBA" id="ARBA00038149"/>
    </source>
</evidence>
<dbReference type="GeneID" id="63784517"/>